<evidence type="ECO:0000256" key="3">
    <source>
        <dbReference type="ARBA" id="ARBA00022723"/>
    </source>
</evidence>
<feature type="domain" description="Cas12f1-like TNB" evidence="9">
    <location>
        <begin position="335"/>
        <end position="401"/>
    </location>
</feature>
<keyword evidence="2" id="KW-0815">Transposition</keyword>
<keyword evidence="5" id="KW-0238">DNA-binding</keyword>
<keyword evidence="3" id="KW-0479">Metal-binding</keyword>
<evidence type="ECO:0000313" key="12">
    <source>
        <dbReference type="Proteomes" id="UP000192907"/>
    </source>
</evidence>
<proteinExistence type="inferred from homology"/>
<reference evidence="12" key="1">
    <citation type="submission" date="2017-04" db="EMBL/GenBank/DDBJ databases">
        <authorList>
            <person name="Varghese N."/>
            <person name="Submissions S."/>
        </authorList>
    </citation>
    <scope>NUCLEOTIDE SEQUENCE [LARGE SCALE GENOMIC DNA]</scope>
    <source>
        <strain evidence="12">RKEM611</strain>
    </source>
</reference>
<gene>
    <name evidence="11" type="ORF">SAMN06296036_13639</name>
</gene>
<accession>A0A1Y6CPP1</accession>
<evidence type="ECO:0000256" key="6">
    <source>
        <dbReference type="ARBA" id="ARBA00023172"/>
    </source>
</evidence>
<dbReference type="PANTHER" id="PTHR36172:SF1">
    <property type="entry name" value="RESOLVASE-RELATED"/>
    <property type="match status" value="1"/>
</dbReference>
<keyword evidence="6" id="KW-0233">DNA recombination</keyword>
<dbReference type="PANTHER" id="PTHR36172">
    <property type="match status" value="1"/>
</dbReference>
<protein>
    <submittedName>
        <fullName evidence="11">Putative transposase</fullName>
    </submittedName>
</protein>
<dbReference type="Proteomes" id="UP000192907">
    <property type="component" value="Unassembled WGS sequence"/>
</dbReference>
<dbReference type="OrthoDB" id="5296584at2"/>
<evidence type="ECO:0000256" key="4">
    <source>
        <dbReference type="ARBA" id="ARBA00022833"/>
    </source>
</evidence>
<dbReference type="GO" id="GO:0046872">
    <property type="term" value="F:metal ion binding"/>
    <property type="evidence" value="ECO:0007669"/>
    <property type="project" value="UniProtKB-KW"/>
</dbReference>
<dbReference type="InterPro" id="IPR051491">
    <property type="entry name" value="Recombinase/Transposase-rel"/>
</dbReference>
<dbReference type="AlphaFoldDB" id="A0A1Y6CPP1"/>
<evidence type="ECO:0000259" key="9">
    <source>
        <dbReference type="Pfam" id="PF07282"/>
    </source>
</evidence>
<dbReference type="RefSeq" id="WP_132325850.1">
    <property type="nucleotide sequence ID" value="NZ_FWZT01000036.1"/>
</dbReference>
<dbReference type="GO" id="GO:0003677">
    <property type="term" value="F:DNA binding"/>
    <property type="evidence" value="ECO:0007669"/>
    <property type="project" value="UniProtKB-KW"/>
</dbReference>
<keyword evidence="12" id="KW-1185">Reference proteome</keyword>
<evidence type="ECO:0000256" key="1">
    <source>
        <dbReference type="ARBA" id="ARBA00008761"/>
    </source>
</evidence>
<name>A0A1Y6CPP1_9BACT</name>
<evidence type="ECO:0000259" key="10">
    <source>
        <dbReference type="Pfam" id="PF12323"/>
    </source>
</evidence>
<comment type="similarity">
    <text evidence="1">In the C-terminal section; belongs to the transposase 35 family.</text>
</comment>
<dbReference type="Pfam" id="PF01385">
    <property type="entry name" value="OrfB_IS605"/>
    <property type="match status" value="1"/>
</dbReference>
<dbReference type="InterPro" id="IPR021027">
    <property type="entry name" value="Transposase_put_HTH"/>
</dbReference>
<evidence type="ECO:0000256" key="7">
    <source>
        <dbReference type="SAM" id="MobiDB-lite"/>
    </source>
</evidence>
<organism evidence="11 12">
    <name type="scientific">Pseudobacteriovorax antillogorgiicola</name>
    <dbReference type="NCBI Taxonomy" id="1513793"/>
    <lineage>
        <taxon>Bacteria</taxon>
        <taxon>Pseudomonadati</taxon>
        <taxon>Bdellovibrionota</taxon>
        <taxon>Oligoflexia</taxon>
        <taxon>Oligoflexales</taxon>
        <taxon>Pseudobacteriovoracaceae</taxon>
        <taxon>Pseudobacteriovorax</taxon>
    </lineage>
</organism>
<dbReference type="STRING" id="1513793.SAMN06296036_13639"/>
<dbReference type="InterPro" id="IPR010095">
    <property type="entry name" value="Cas12f1-like_TNB"/>
</dbReference>
<dbReference type="NCBIfam" id="NF040570">
    <property type="entry name" value="guided_TnpB"/>
    <property type="match status" value="1"/>
</dbReference>
<dbReference type="Pfam" id="PF07282">
    <property type="entry name" value="Cas12f1-like_TNB"/>
    <property type="match status" value="1"/>
</dbReference>
<evidence type="ECO:0000256" key="2">
    <source>
        <dbReference type="ARBA" id="ARBA00022578"/>
    </source>
</evidence>
<evidence type="ECO:0000313" key="11">
    <source>
        <dbReference type="EMBL" id="SMF81272.1"/>
    </source>
</evidence>
<dbReference type="EMBL" id="FWZT01000036">
    <property type="protein sequence ID" value="SMF81272.1"/>
    <property type="molecule type" value="Genomic_DNA"/>
</dbReference>
<feature type="region of interest" description="Disordered" evidence="7">
    <location>
        <begin position="125"/>
        <end position="144"/>
    </location>
</feature>
<dbReference type="GO" id="GO:0032196">
    <property type="term" value="P:transposition"/>
    <property type="evidence" value="ECO:0007669"/>
    <property type="project" value="UniProtKB-KW"/>
</dbReference>
<sequence>MQYFKYKLKPNKAQKDVLNQWIGACRCLYNIALEQRKMIDCKEQKARSFATLEIRSKLDKSDIKSWEKYHSINYDYQAAELKALKSEFPWFKDVPGQALQYSLRHLDTAFQRFFKGEGSFPKKKKKTQRAGVKIPKGRTKKNPKGNFQVLEKHINLPKMKDPIRFIRSRDMEGEVKSLTITKDGDSYFVSILCDVGDKYDGLSHESRTHVGIDRGIAKSIAISDGNHFDLPKLKIKKLEEKIAREQVKISRKTKYSINWYKSKRKISRFHKKITNIRMDSLWKEAVRLSKNHAVIALEDLKIRNMSRSSKGTIDNPGKMVAQKSGLNRAILREGWYDFAQKLEWQAKKRGARIIYCDPKYTSLTCNKCGHRAKENRQSQAEFQCEICHHKEDADTNASRNILDKALGTGVFSLEAS</sequence>
<feature type="domain" description="Transposase putative helix-turn-helix" evidence="10">
    <location>
        <begin position="2"/>
        <end position="37"/>
    </location>
</feature>
<keyword evidence="4" id="KW-0862">Zinc</keyword>
<evidence type="ECO:0000259" key="8">
    <source>
        <dbReference type="Pfam" id="PF01385"/>
    </source>
</evidence>
<dbReference type="InterPro" id="IPR001959">
    <property type="entry name" value="Transposase"/>
</dbReference>
<dbReference type="GO" id="GO:0006310">
    <property type="term" value="P:DNA recombination"/>
    <property type="evidence" value="ECO:0007669"/>
    <property type="project" value="UniProtKB-KW"/>
</dbReference>
<feature type="domain" description="Probable transposase IS891/IS1136/IS1341" evidence="8">
    <location>
        <begin position="204"/>
        <end position="308"/>
    </location>
</feature>
<dbReference type="Pfam" id="PF12323">
    <property type="entry name" value="HTH_OrfB_IS605"/>
    <property type="match status" value="1"/>
</dbReference>
<evidence type="ECO:0000256" key="5">
    <source>
        <dbReference type="ARBA" id="ARBA00023125"/>
    </source>
</evidence>